<dbReference type="PIRSF" id="PIRSF031679">
    <property type="entry name" value="Mtase_Alr7345_prd"/>
    <property type="match status" value="1"/>
</dbReference>
<dbReference type="GO" id="GO:0008168">
    <property type="term" value="F:methyltransferase activity"/>
    <property type="evidence" value="ECO:0007669"/>
    <property type="project" value="UniProtKB-KW"/>
</dbReference>
<keyword evidence="1" id="KW-0732">Signal</keyword>
<dbReference type="InterPro" id="IPR016980">
    <property type="entry name" value="S-AdoMet-dep_MeTrfase_Alr7345"/>
</dbReference>
<dbReference type="GO" id="GO:0032259">
    <property type="term" value="P:methylation"/>
    <property type="evidence" value="ECO:0007669"/>
    <property type="project" value="UniProtKB-KW"/>
</dbReference>
<dbReference type="SUPFAM" id="SSF53335">
    <property type="entry name" value="S-adenosyl-L-methionine-dependent methyltransferases"/>
    <property type="match status" value="1"/>
</dbReference>
<dbReference type="Gene3D" id="3.40.50.150">
    <property type="entry name" value="Vaccinia Virus protein VP39"/>
    <property type="match status" value="1"/>
</dbReference>
<dbReference type="Proteomes" id="UP000092695">
    <property type="component" value="Chromosome"/>
</dbReference>
<accession>A0A193LE19</accession>
<keyword evidence="3" id="KW-1185">Reference proteome</keyword>
<sequence length="247" mass="27708">MRSLVSLIVLLMALPSIADEQTEQKVRDAMTSSVRTEAEIARDANRKPVETLAFFGLKDDMRVLELLPGGGWYTKLLAPVLRDKGELYVSIGTNSVSSNLMTQDGFDHIKVLDIDAAMERSGPFGTNNIGPFDFGVKGLDLVVTFRNMHNFTPEGRANINDAVFKSLARGGLYGVIDHSRRHMEPLSMETRRRADVVEIIKEVQAAGFELVDYSDLHFRPDDELRYEVGRRTVTGNTDRFTLLFKKP</sequence>
<name>A0A193LE19_9GAMM</name>
<dbReference type="STRING" id="1548547.BA177_05650"/>
<organism evidence="2 3">
    <name type="scientific">Woeseia oceani</name>
    <dbReference type="NCBI Taxonomy" id="1548547"/>
    <lineage>
        <taxon>Bacteria</taxon>
        <taxon>Pseudomonadati</taxon>
        <taxon>Pseudomonadota</taxon>
        <taxon>Gammaproteobacteria</taxon>
        <taxon>Woeseiales</taxon>
        <taxon>Woeseiaceae</taxon>
        <taxon>Woeseia</taxon>
    </lineage>
</organism>
<evidence type="ECO:0000313" key="3">
    <source>
        <dbReference type="Proteomes" id="UP000092695"/>
    </source>
</evidence>
<keyword evidence="2" id="KW-0489">Methyltransferase</keyword>
<dbReference type="RefSeq" id="WP_068613994.1">
    <property type="nucleotide sequence ID" value="NZ_CP016268.1"/>
</dbReference>
<feature type="signal peptide" evidence="1">
    <location>
        <begin position="1"/>
        <end position="18"/>
    </location>
</feature>
<dbReference type="EMBL" id="CP016268">
    <property type="protein sequence ID" value="ANO50757.1"/>
    <property type="molecule type" value="Genomic_DNA"/>
</dbReference>
<dbReference type="InterPro" id="IPR029063">
    <property type="entry name" value="SAM-dependent_MTases_sf"/>
</dbReference>
<evidence type="ECO:0000256" key="1">
    <source>
        <dbReference type="SAM" id="SignalP"/>
    </source>
</evidence>
<evidence type="ECO:0000313" key="2">
    <source>
        <dbReference type="EMBL" id="ANO50757.1"/>
    </source>
</evidence>
<protein>
    <submittedName>
        <fullName evidence="2">Methyltransferase</fullName>
    </submittedName>
</protein>
<reference evidence="2 3" key="1">
    <citation type="submission" date="2016-06" db="EMBL/GenBank/DDBJ databases">
        <title>Complete genome sequence of a deep-branching marine Gamma Proteobacterium Woeseia oceani type strain XK5.</title>
        <authorList>
            <person name="Mu D."/>
            <person name="Du Z."/>
        </authorList>
    </citation>
    <scope>NUCLEOTIDE SEQUENCE [LARGE SCALE GENOMIC DNA]</scope>
    <source>
        <strain evidence="2 3">XK5</strain>
    </source>
</reference>
<gene>
    <name evidence="2" type="ORF">BA177_05650</name>
</gene>
<keyword evidence="2" id="KW-0808">Transferase</keyword>
<feature type="chain" id="PRO_5008260118" evidence="1">
    <location>
        <begin position="19"/>
        <end position="247"/>
    </location>
</feature>
<dbReference type="OrthoDB" id="9801692at2"/>
<dbReference type="KEGG" id="woc:BA177_05650"/>
<dbReference type="AlphaFoldDB" id="A0A193LE19"/>
<proteinExistence type="predicted"/>